<gene>
    <name evidence="1" type="ORF">Taro_012406</name>
</gene>
<organism evidence="1 2">
    <name type="scientific">Colocasia esculenta</name>
    <name type="common">Wild taro</name>
    <name type="synonym">Arum esculentum</name>
    <dbReference type="NCBI Taxonomy" id="4460"/>
    <lineage>
        <taxon>Eukaryota</taxon>
        <taxon>Viridiplantae</taxon>
        <taxon>Streptophyta</taxon>
        <taxon>Embryophyta</taxon>
        <taxon>Tracheophyta</taxon>
        <taxon>Spermatophyta</taxon>
        <taxon>Magnoliopsida</taxon>
        <taxon>Liliopsida</taxon>
        <taxon>Araceae</taxon>
        <taxon>Aroideae</taxon>
        <taxon>Colocasieae</taxon>
        <taxon>Colocasia</taxon>
    </lineage>
</organism>
<name>A0A843U3U9_COLES</name>
<comment type="caution">
    <text evidence="1">The sequence shown here is derived from an EMBL/GenBank/DDBJ whole genome shotgun (WGS) entry which is preliminary data.</text>
</comment>
<evidence type="ECO:0000313" key="1">
    <source>
        <dbReference type="EMBL" id="MQL79942.1"/>
    </source>
</evidence>
<protein>
    <submittedName>
        <fullName evidence="1">Uncharacterized protein</fullName>
    </submittedName>
</protein>
<evidence type="ECO:0000313" key="2">
    <source>
        <dbReference type="Proteomes" id="UP000652761"/>
    </source>
</evidence>
<keyword evidence="2" id="KW-1185">Reference proteome</keyword>
<proteinExistence type="predicted"/>
<sequence>MVATALRTRRVELSCSQGLELQERGRSSKNSFSPRDPLLLGLFPTSNNLWQRARVGQEGCYSQTLFVRSVMLGSGEELNEGRRLLNPECPLEEAIASTLDEGTDRREATVRGCDLLPRKLSRKDFFNWWKEEMELAGRDSNQARAASFNVAKKARHFAASDAPWNTMCDSNPWT</sequence>
<dbReference type="EMBL" id="NMUH01000484">
    <property type="protein sequence ID" value="MQL79942.1"/>
    <property type="molecule type" value="Genomic_DNA"/>
</dbReference>
<accession>A0A843U3U9</accession>
<reference evidence="1" key="1">
    <citation type="submission" date="2017-07" db="EMBL/GenBank/DDBJ databases">
        <title>Taro Niue Genome Assembly and Annotation.</title>
        <authorList>
            <person name="Atibalentja N."/>
            <person name="Keating K."/>
            <person name="Fields C.J."/>
        </authorList>
    </citation>
    <scope>NUCLEOTIDE SEQUENCE</scope>
    <source>
        <strain evidence="1">Niue_2</strain>
        <tissue evidence="1">Leaf</tissue>
    </source>
</reference>
<dbReference type="Proteomes" id="UP000652761">
    <property type="component" value="Unassembled WGS sequence"/>
</dbReference>
<dbReference type="AlphaFoldDB" id="A0A843U3U9"/>